<evidence type="ECO:0000313" key="4">
    <source>
        <dbReference type="Proteomes" id="UP000828390"/>
    </source>
</evidence>
<comment type="caution">
    <text evidence="3">The sequence shown here is derived from an EMBL/GenBank/DDBJ whole genome shotgun (WGS) entry which is preliminary data.</text>
</comment>
<dbReference type="EMBL" id="JAIWYP010000001">
    <property type="protein sequence ID" value="KAH3886419.1"/>
    <property type="molecule type" value="Genomic_DNA"/>
</dbReference>
<dbReference type="AlphaFoldDB" id="A0A9D4N371"/>
<accession>A0A9D4N371</accession>
<evidence type="ECO:0000256" key="2">
    <source>
        <dbReference type="SAM" id="SignalP"/>
    </source>
</evidence>
<evidence type="ECO:0000313" key="3">
    <source>
        <dbReference type="EMBL" id="KAH3886419.1"/>
    </source>
</evidence>
<evidence type="ECO:0000256" key="1">
    <source>
        <dbReference type="SAM" id="Phobius"/>
    </source>
</evidence>
<keyword evidence="1" id="KW-0812">Transmembrane</keyword>
<proteinExistence type="predicted"/>
<protein>
    <submittedName>
        <fullName evidence="3">Uncharacterized protein</fullName>
    </submittedName>
</protein>
<feature type="transmembrane region" description="Helical" evidence="1">
    <location>
        <begin position="583"/>
        <end position="607"/>
    </location>
</feature>
<keyword evidence="1" id="KW-0472">Membrane</keyword>
<sequence length="627" mass="70087">MIVKGREFVADILFATLSMWLVVSEADCSAEAPVEYYEYILPNLPNTTYDFNDIVILPRDRDDATVTILNASGELIFDKTTVNIGSDFRLNVTDNNISYTELLAGLRMRTSIECDVVINLSGIPLHLVSTVQFETKHQLISDQQEILEKCMFVSALIQASKQDTVANICQFWARNATVDSNSDAVSRVIPWAINCSQIEIPFSDGLIINNASILWGTEIVSNSPVCVIFATECNLPSLNNRDKHLATFESSPSPIVWKSFSQSHLWSDQFLLMPSPELQIVNLSIIADGNATVTIYASGKQSRWNITYAVSRRVENVPVNRNGVYLVSSVPVNVKCSSRKDGDKCICQDFIAIKIRLGDNVTGNEDLNGMTVRWIHTKLSQLPVIIIVLCASPTNVSLKTGLSGVVNQVEPFTIELTDSQVIYVYRFNVSIPAFYRLEWSSLPNVCQYYVQQTFDESYSFHTTSISNSTYFDKDLYDSKTQNFNQIPYVRTSFTSPSEGAKIKNTTFESSTVGPVIKTVAPSNVGTVTTSRGYVILDTIHSDDGIQLLLNAESGHSVERGQTYTVNLNQEGYEIPHVKNITAVVVSLLVALFAVAGLILIFVLNDFVHRRRRLRRNTRIRPFLSYYD</sequence>
<reference evidence="3" key="1">
    <citation type="journal article" date="2019" name="bioRxiv">
        <title>The Genome of the Zebra Mussel, Dreissena polymorpha: A Resource for Invasive Species Research.</title>
        <authorList>
            <person name="McCartney M.A."/>
            <person name="Auch B."/>
            <person name="Kono T."/>
            <person name="Mallez S."/>
            <person name="Zhang Y."/>
            <person name="Obille A."/>
            <person name="Becker A."/>
            <person name="Abrahante J.E."/>
            <person name="Garbe J."/>
            <person name="Badalamenti J.P."/>
            <person name="Herman A."/>
            <person name="Mangelson H."/>
            <person name="Liachko I."/>
            <person name="Sullivan S."/>
            <person name="Sone E.D."/>
            <person name="Koren S."/>
            <person name="Silverstein K.A.T."/>
            <person name="Beckman K.B."/>
            <person name="Gohl D.M."/>
        </authorList>
    </citation>
    <scope>NUCLEOTIDE SEQUENCE</scope>
    <source>
        <strain evidence="3">Duluth1</strain>
        <tissue evidence="3">Whole animal</tissue>
    </source>
</reference>
<keyword evidence="1" id="KW-1133">Transmembrane helix</keyword>
<feature type="signal peptide" evidence="2">
    <location>
        <begin position="1"/>
        <end position="26"/>
    </location>
</feature>
<feature type="chain" id="PRO_5038713065" evidence="2">
    <location>
        <begin position="27"/>
        <end position="627"/>
    </location>
</feature>
<keyword evidence="2" id="KW-0732">Signal</keyword>
<organism evidence="3 4">
    <name type="scientific">Dreissena polymorpha</name>
    <name type="common">Zebra mussel</name>
    <name type="synonym">Mytilus polymorpha</name>
    <dbReference type="NCBI Taxonomy" id="45954"/>
    <lineage>
        <taxon>Eukaryota</taxon>
        <taxon>Metazoa</taxon>
        <taxon>Spiralia</taxon>
        <taxon>Lophotrochozoa</taxon>
        <taxon>Mollusca</taxon>
        <taxon>Bivalvia</taxon>
        <taxon>Autobranchia</taxon>
        <taxon>Heteroconchia</taxon>
        <taxon>Euheterodonta</taxon>
        <taxon>Imparidentia</taxon>
        <taxon>Neoheterodontei</taxon>
        <taxon>Myida</taxon>
        <taxon>Dreissenoidea</taxon>
        <taxon>Dreissenidae</taxon>
        <taxon>Dreissena</taxon>
    </lineage>
</organism>
<name>A0A9D4N371_DREPO</name>
<keyword evidence="4" id="KW-1185">Reference proteome</keyword>
<dbReference type="Proteomes" id="UP000828390">
    <property type="component" value="Unassembled WGS sequence"/>
</dbReference>
<gene>
    <name evidence="3" type="ORF">DPMN_010426</name>
</gene>
<reference evidence="3" key="2">
    <citation type="submission" date="2020-11" db="EMBL/GenBank/DDBJ databases">
        <authorList>
            <person name="McCartney M.A."/>
            <person name="Auch B."/>
            <person name="Kono T."/>
            <person name="Mallez S."/>
            <person name="Becker A."/>
            <person name="Gohl D.M."/>
            <person name="Silverstein K.A.T."/>
            <person name="Koren S."/>
            <person name="Bechman K.B."/>
            <person name="Herman A."/>
            <person name="Abrahante J.E."/>
            <person name="Garbe J."/>
        </authorList>
    </citation>
    <scope>NUCLEOTIDE SEQUENCE</scope>
    <source>
        <strain evidence="3">Duluth1</strain>
        <tissue evidence="3">Whole animal</tissue>
    </source>
</reference>